<evidence type="ECO:0000313" key="6">
    <source>
        <dbReference type="Proteomes" id="UP000467840"/>
    </source>
</evidence>
<dbReference type="GO" id="GO:0010333">
    <property type="term" value="F:terpene synthase activity"/>
    <property type="evidence" value="ECO:0007669"/>
    <property type="project" value="InterPro"/>
</dbReference>
<proteinExistence type="predicted"/>
<evidence type="ECO:0000259" key="4">
    <source>
        <dbReference type="Pfam" id="PF01397"/>
    </source>
</evidence>
<evidence type="ECO:0000256" key="2">
    <source>
        <dbReference type="ARBA" id="ARBA00022842"/>
    </source>
</evidence>
<evidence type="ECO:0000256" key="1">
    <source>
        <dbReference type="ARBA" id="ARBA00001946"/>
    </source>
</evidence>
<dbReference type="AlphaFoldDB" id="A0A6A6LXB2"/>
<dbReference type="InterPro" id="IPR008930">
    <property type="entry name" value="Terpenoid_cyclase/PrenylTrfase"/>
</dbReference>
<organism evidence="5 6">
    <name type="scientific">Hevea brasiliensis</name>
    <name type="common">Para rubber tree</name>
    <name type="synonym">Siphonia brasiliensis</name>
    <dbReference type="NCBI Taxonomy" id="3981"/>
    <lineage>
        <taxon>Eukaryota</taxon>
        <taxon>Viridiplantae</taxon>
        <taxon>Streptophyta</taxon>
        <taxon>Embryophyta</taxon>
        <taxon>Tracheophyta</taxon>
        <taxon>Spermatophyta</taxon>
        <taxon>Magnoliopsida</taxon>
        <taxon>eudicotyledons</taxon>
        <taxon>Gunneridae</taxon>
        <taxon>Pentapetalae</taxon>
        <taxon>rosids</taxon>
        <taxon>fabids</taxon>
        <taxon>Malpighiales</taxon>
        <taxon>Euphorbiaceae</taxon>
        <taxon>Crotonoideae</taxon>
        <taxon>Micrandreae</taxon>
        <taxon>Hevea</taxon>
    </lineage>
</organism>
<dbReference type="SUPFAM" id="SSF48576">
    <property type="entry name" value="Terpenoid synthases"/>
    <property type="match status" value="1"/>
</dbReference>
<dbReference type="GO" id="GO:0016114">
    <property type="term" value="P:terpenoid biosynthetic process"/>
    <property type="evidence" value="ECO:0007669"/>
    <property type="project" value="InterPro"/>
</dbReference>
<dbReference type="InterPro" id="IPR008949">
    <property type="entry name" value="Isoprenoid_synthase_dom_sf"/>
</dbReference>
<dbReference type="Gene3D" id="1.50.10.130">
    <property type="entry name" value="Terpene synthase, N-terminal domain"/>
    <property type="match status" value="1"/>
</dbReference>
<evidence type="ECO:0000313" key="5">
    <source>
        <dbReference type="EMBL" id="KAF2305025.1"/>
    </source>
</evidence>
<dbReference type="EMBL" id="JAAGAX010000008">
    <property type="protein sequence ID" value="KAF2305025.1"/>
    <property type="molecule type" value="Genomic_DNA"/>
</dbReference>
<comment type="cofactor">
    <cofactor evidence="1">
        <name>Mg(2+)</name>
        <dbReference type="ChEBI" id="CHEBI:18420"/>
    </cofactor>
</comment>
<gene>
    <name evidence="5" type="ORF">GH714_001138</name>
</gene>
<sequence length="238" mass="27188">MGSKVNLIACNISKDHTSGYAPCIEINYLIGSLSSREDFLIEHEKKLKAFKNMLKKEGEDAAFQEVFNSFKDEEGKFKQELSGDIKGLMGLYEASQLNIEGEDMLHEAGGYSYRLLKSYVTCLGYPQDRAVVEHTLKHPHHKSLPKFMAKDFIIRNLQGANEWMKELQELAMIDFEMVQSQHQQEILRISEWDITATEQPPDYLRKCFNALNDVINEISFSRSINGMAGTLCSLYEMG</sequence>
<dbReference type="PANTHER" id="PTHR31225:SF0">
    <property type="entry name" value="S-(+)-LINALOOL SYNTHASE, CHLOROPLASTIC"/>
    <property type="match status" value="1"/>
</dbReference>
<dbReference type="Proteomes" id="UP000467840">
    <property type="component" value="Chromosome 9"/>
</dbReference>
<keyword evidence="6" id="KW-1185">Reference proteome</keyword>
<protein>
    <recommendedName>
        <fullName evidence="4">Terpene synthase N-terminal domain-containing protein</fullName>
    </recommendedName>
</protein>
<accession>A0A6A6LXB2</accession>
<comment type="caution">
    <text evidence="5">The sequence shown here is derived from an EMBL/GenBank/DDBJ whole genome shotgun (WGS) entry which is preliminary data.</text>
</comment>
<dbReference type="PANTHER" id="PTHR31225">
    <property type="entry name" value="OS04G0344100 PROTEIN-RELATED"/>
    <property type="match status" value="1"/>
</dbReference>
<dbReference type="InterPro" id="IPR050148">
    <property type="entry name" value="Terpene_synthase-like"/>
</dbReference>
<keyword evidence="2" id="KW-0460">Magnesium</keyword>
<reference evidence="5 6" key="1">
    <citation type="journal article" date="2020" name="Mol. Plant">
        <title>The Chromosome-Based Rubber Tree Genome Provides New Insights into Spurge Genome Evolution and Rubber Biosynthesis.</title>
        <authorList>
            <person name="Liu J."/>
            <person name="Shi C."/>
            <person name="Shi C.C."/>
            <person name="Li W."/>
            <person name="Zhang Q.J."/>
            <person name="Zhang Y."/>
            <person name="Li K."/>
            <person name="Lu H.F."/>
            <person name="Shi C."/>
            <person name="Zhu S.T."/>
            <person name="Xiao Z.Y."/>
            <person name="Nan H."/>
            <person name="Yue Y."/>
            <person name="Zhu X.G."/>
            <person name="Wu Y."/>
            <person name="Hong X.N."/>
            <person name="Fan G.Y."/>
            <person name="Tong Y."/>
            <person name="Zhang D."/>
            <person name="Mao C.L."/>
            <person name="Liu Y.L."/>
            <person name="Hao S.J."/>
            <person name="Liu W.Q."/>
            <person name="Lv M.Q."/>
            <person name="Zhang H.B."/>
            <person name="Liu Y."/>
            <person name="Hu-Tang G.R."/>
            <person name="Wang J.P."/>
            <person name="Wang J.H."/>
            <person name="Sun Y.H."/>
            <person name="Ni S.B."/>
            <person name="Chen W.B."/>
            <person name="Zhang X.C."/>
            <person name="Jiao Y.N."/>
            <person name="Eichler E.E."/>
            <person name="Li G.H."/>
            <person name="Liu X."/>
            <person name="Gao L.Z."/>
        </authorList>
    </citation>
    <scope>NUCLEOTIDE SEQUENCE [LARGE SCALE GENOMIC DNA]</scope>
    <source>
        <strain evidence="6">cv. GT1</strain>
        <tissue evidence="5">Leaf</tissue>
    </source>
</reference>
<feature type="domain" description="Terpene synthase N-terminal" evidence="4">
    <location>
        <begin position="64"/>
        <end position="122"/>
    </location>
</feature>
<dbReference type="SUPFAM" id="SSF48239">
    <property type="entry name" value="Terpenoid cyclases/Protein prenyltransferases"/>
    <property type="match status" value="1"/>
</dbReference>
<keyword evidence="3" id="KW-0456">Lyase</keyword>
<evidence type="ECO:0000256" key="3">
    <source>
        <dbReference type="ARBA" id="ARBA00023239"/>
    </source>
</evidence>
<dbReference type="InterPro" id="IPR036965">
    <property type="entry name" value="Terpene_synth_N_sf"/>
</dbReference>
<dbReference type="Pfam" id="PF01397">
    <property type="entry name" value="Terpene_synth"/>
    <property type="match status" value="1"/>
</dbReference>
<name>A0A6A6LXB2_HEVBR</name>
<dbReference type="InterPro" id="IPR001906">
    <property type="entry name" value="Terpene_synth_N"/>
</dbReference>